<keyword evidence="3" id="KW-0328">Glycosyltransferase</keyword>
<dbReference type="Gene3D" id="2.60.120.260">
    <property type="entry name" value="Galactose-binding domain-like"/>
    <property type="match status" value="2"/>
</dbReference>
<keyword evidence="4" id="KW-1185">Reference proteome</keyword>
<feature type="transmembrane region" description="Helical" evidence="1">
    <location>
        <begin position="330"/>
        <end position="350"/>
    </location>
</feature>
<sequence>MTVERITPRLVRPPGPSRTVRALRVVAVCMGLTALAFRQDPGWMTPDTKIDLTIDPFGFLTRALQLWEPAGNFGQLQNQAYGYLWPMGPFYALGDTLGLPAWVIQRLWWALLLCVAFTGVVRLAGRLNLGTPGSRIIAGVAFALSVRTLTELGGISIEAWPGAVAPWVLVPLVGLRHGLPVRRQVALSALAVACAGGVNATAVIAVVPLAVLWLWTVNPVRRRIGALVGWGACVALATAWWTLPLLLLGRYAPPFLDFIETAAVTTEVTDLQTMLRGASHWQAYFTDIYGPVWPAGRRLGTEPLLVAASAVVAALGLAGLSRRGMPHRRFLITGVLLGLALVGFGHVALFDGGFAEFQRSLLDGPAVALRNVHKFDVIIRLPLALGLAHLLGVFARAGLRHRSPARALLARLRWVGVTVTAIVAILGVSAPALAGGLVARGTYISVPAYWRQAGAWLDQHLDKDRVLIIPGARFGDYRWGSTGDEVIQTMTRGRWGVRNVIPLAPPGTIRLLDSIETALATGTGSDGLADLLARSGVRYLLVRADSDYGKGGGVAPMIVRDALNRSPGLTSVAEFGPQVGTEGKLSDHALSGPVPALEIFRVDRATSPVVAYDTSAVTTVVGGPESLLPLAASGRLPTGPTVLAGDAPAGLRTGATVVTDGMRRREVNFGTARDNQSPTLTATQSLRGTGPAPDYLPAWASKWMTTAQYSGVSAVVASSSWADSQATMGSRPEHQPFAAVDGDPATSWRTVPGNPAVGQWLELRFTGPRTVSQVTVHFDFGAEALPTRITIDAGAERALVDSFAPMVTVKMPGNLATTKVRILINAAVPRPGGMGGVGISEVEIPGVEVERTLLVPQAPATDSPVGMLFTAAPATASCFFTATGPQCDPQRVRTSEDGTTIDRTASLAETGDYTRAVWARPRPGAALDQALSPSPLHQVSASSTASADPAASVWATIDGDINTAWYPTLADEHPWLRLNWPEARKITGIRLNLPDTVAASRPWGVQVVGDGGLREGVVDSNGVVNFAQPMTTDEITVFFLGDLAAYSRNPYLNTVERLPVAVSELVALPDEPRPLPDPDQVVKLPCGSGPTLNIDGAKWRTSLTATRRELRELREVPAAFCDKEDPGTITLATGDVHLRATASTLSTPVRVALDPVPERTSIDAADTGGSPIRIDRWGSAERRLDIAATGNERILAVRENSNPGWQATVNGQALQPIVVDGWQQGWVLPAGAGGAVVLSFAPERTFRNALLLGAGLLVLVVVIAVLPGRNRGATHKPAGRARRRFTGRLVPLLLGGLALIGFGGPIGGAMALGGVLLALVVRMLAERLPADDRRRLHRAARLLWLLPPAMFLLGHWLAEGVVFRHTAAAPQLVTLAALTGLWISACWPGRPTRPADIPAPVHDRPLHAIPAHRGE</sequence>
<feature type="transmembrane region" description="Helical" evidence="1">
    <location>
        <begin position="411"/>
        <end position="434"/>
    </location>
</feature>
<feature type="transmembrane region" description="Helical" evidence="1">
    <location>
        <begin position="21"/>
        <end position="37"/>
    </location>
</feature>
<feature type="transmembrane region" description="Helical" evidence="1">
    <location>
        <begin position="1342"/>
        <end position="1362"/>
    </location>
</feature>
<feature type="transmembrane region" description="Helical" evidence="1">
    <location>
        <begin position="303"/>
        <end position="321"/>
    </location>
</feature>
<feature type="transmembrane region" description="Helical" evidence="1">
    <location>
        <begin position="185"/>
        <end position="215"/>
    </location>
</feature>
<reference evidence="3 4" key="1">
    <citation type="submission" date="2020-08" db="EMBL/GenBank/DDBJ databases">
        <title>Sequencing the genomes of 1000 actinobacteria strains.</title>
        <authorList>
            <person name="Klenk H.-P."/>
        </authorList>
    </citation>
    <scope>NUCLEOTIDE SEQUENCE [LARGE SCALE GENOMIC DNA]</scope>
    <source>
        <strain evidence="3 4">DSM 45362</strain>
    </source>
</reference>
<organism evidence="3 4">
    <name type="scientific">Allocatelliglobosispora scoriae</name>
    <dbReference type="NCBI Taxonomy" id="643052"/>
    <lineage>
        <taxon>Bacteria</taxon>
        <taxon>Bacillati</taxon>
        <taxon>Actinomycetota</taxon>
        <taxon>Actinomycetes</taxon>
        <taxon>Micromonosporales</taxon>
        <taxon>Micromonosporaceae</taxon>
        <taxon>Allocatelliglobosispora</taxon>
    </lineage>
</organism>
<dbReference type="InterPro" id="IPR056997">
    <property type="entry name" value="CBM_AftD"/>
</dbReference>
<dbReference type="InterPro" id="IPR021798">
    <property type="entry name" value="AftD_N"/>
</dbReference>
<feature type="transmembrane region" description="Helical" evidence="1">
    <location>
        <begin position="107"/>
        <end position="124"/>
    </location>
</feature>
<dbReference type="InterPro" id="IPR008979">
    <property type="entry name" value="Galactose-bd-like_sf"/>
</dbReference>
<name>A0A841BQ52_9ACTN</name>
<feature type="transmembrane region" description="Helical" evidence="1">
    <location>
        <begin position="1289"/>
        <end position="1306"/>
    </location>
</feature>
<dbReference type="InterPro" id="IPR000421">
    <property type="entry name" value="FA58C"/>
</dbReference>
<evidence type="ECO:0000256" key="1">
    <source>
        <dbReference type="SAM" id="Phobius"/>
    </source>
</evidence>
<feature type="transmembrane region" description="Helical" evidence="1">
    <location>
        <begin position="1249"/>
        <end position="1268"/>
    </location>
</feature>
<dbReference type="SUPFAM" id="SSF49785">
    <property type="entry name" value="Galactose-binding domain-like"/>
    <property type="match status" value="2"/>
</dbReference>
<keyword evidence="1" id="KW-0472">Membrane</keyword>
<protein>
    <submittedName>
        <fullName evidence="3">Arabinofuranan 3-O-arabinosyltransferase</fullName>
        <ecNumber evidence="3">2.4.2.-</ecNumber>
    </submittedName>
</protein>
<dbReference type="EMBL" id="JACHMN010000002">
    <property type="protein sequence ID" value="MBB5869825.1"/>
    <property type="molecule type" value="Genomic_DNA"/>
</dbReference>
<feature type="transmembrane region" description="Helical" evidence="1">
    <location>
        <begin position="227"/>
        <end position="248"/>
    </location>
</feature>
<proteinExistence type="predicted"/>
<dbReference type="EC" id="2.4.2.-" evidence="3"/>
<feature type="domain" description="F5/8 type C" evidence="2">
    <location>
        <begin position="924"/>
        <end position="991"/>
    </location>
</feature>
<feature type="transmembrane region" description="Helical" evidence="1">
    <location>
        <begin position="377"/>
        <end position="399"/>
    </location>
</feature>
<dbReference type="Pfam" id="PF11847">
    <property type="entry name" value="GT-C_AftD"/>
    <property type="match status" value="1"/>
</dbReference>
<keyword evidence="1" id="KW-1133">Transmembrane helix</keyword>
<keyword evidence="1" id="KW-0812">Transmembrane</keyword>
<evidence type="ECO:0000259" key="2">
    <source>
        <dbReference type="PROSITE" id="PS50022"/>
    </source>
</evidence>
<keyword evidence="3" id="KW-0808">Transferase</keyword>
<evidence type="ECO:0000313" key="3">
    <source>
        <dbReference type="EMBL" id="MBB5869825.1"/>
    </source>
</evidence>
<dbReference type="Pfam" id="PF24607">
    <property type="entry name" value="CBM_AftD"/>
    <property type="match status" value="1"/>
</dbReference>
<dbReference type="RefSeq" id="WP_184836750.1">
    <property type="nucleotide sequence ID" value="NZ_JACHMN010000002.1"/>
</dbReference>
<dbReference type="GO" id="GO:0016757">
    <property type="term" value="F:glycosyltransferase activity"/>
    <property type="evidence" value="ECO:0007669"/>
    <property type="project" value="UniProtKB-KW"/>
</dbReference>
<gene>
    <name evidence="3" type="ORF">F4553_003204</name>
</gene>
<accession>A0A841BQ52</accession>
<dbReference type="Proteomes" id="UP000587527">
    <property type="component" value="Unassembled WGS sequence"/>
</dbReference>
<dbReference type="PROSITE" id="PS50022">
    <property type="entry name" value="FA58C_3"/>
    <property type="match status" value="1"/>
</dbReference>
<evidence type="ECO:0000313" key="4">
    <source>
        <dbReference type="Proteomes" id="UP000587527"/>
    </source>
</evidence>
<comment type="caution">
    <text evidence="3">The sequence shown here is derived from an EMBL/GenBank/DDBJ whole genome shotgun (WGS) entry which is preliminary data.</text>
</comment>